<reference evidence="1" key="1">
    <citation type="submission" date="2025-08" db="UniProtKB">
        <authorList>
            <consortium name="Ensembl"/>
        </authorList>
    </citation>
    <scope>IDENTIFICATION</scope>
</reference>
<protein>
    <submittedName>
        <fullName evidence="1">HECT domain E3 ubiquitin protein ligase 2</fullName>
    </submittedName>
</protein>
<organism evidence="1 2">
    <name type="scientific">Poecilia latipinna</name>
    <name type="common">sailfin molly</name>
    <dbReference type="NCBI Taxonomy" id="48699"/>
    <lineage>
        <taxon>Eukaryota</taxon>
        <taxon>Metazoa</taxon>
        <taxon>Chordata</taxon>
        <taxon>Craniata</taxon>
        <taxon>Vertebrata</taxon>
        <taxon>Euteleostomi</taxon>
        <taxon>Actinopterygii</taxon>
        <taxon>Neopterygii</taxon>
        <taxon>Teleostei</taxon>
        <taxon>Neoteleostei</taxon>
        <taxon>Acanthomorphata</taxon>
        <taxon>Ovalentaria</taxon>
        <taxon>Atherinomorphae</taxon>
        <taxon>Cyprinodontiformes</taxon>
        <taxon>Poeciliidae</taxon>
        <taxon>Poeciliinae</taxon>
        <taxon>Poecilia</taxon>
    </lineage>
</organism>
<dbReference type="Proteomes" id="UP000261500">
    <property type="component" value="Unplaced"/>
</dbReference>
<proteinExistence type="predicted"/>
<name>A0A3B3UUW2_9TELE</name>
<keyword evidence="2" id="KW-1185">Reference proteome</keyword>
<sequence>QPFPSLGTFISTLSQRRDAGGRGFAIGIGGPLTGPLGIRHTVRELPPICSNVRQKQRLSIDTLPQEVKAPFPCDPVIPLRTKTTKEFQEDVERAAQSGDWREVREFYLTTFDSFVEINAAFKREANGLFNTIEDSGVNGKFVSAVYDSLLSTPQDIQKLVLKGIINSLLREWKGPRTKDDLRAYFVLIQVRLKHISLFLTGRLNVQHDGADQRETAESWGTRDSRCYGDSRLFLGAVHFLSEYVESFLTSVMETHRVSESRQKYGRSETVTETLNIRVQVQSHCHNLSCIV</sequence>
<dbReference type="Ensembl" id="ENSPLAT00000025423.1">
    <property type="protein sequence ID" value="ENSPLAP00000016466.1"/>
    <property type="gene ID" value="ENSPLAG00000020653.1"/>
</dbReference>
<dbReference type="STRING" id="48699.ENSPLAP00000016466"/>
<evidence type="ECO:0000313" key="1">
    <source>
        <dbReference type="Ensembl" id="ENSPLAP00000016466.1"/>
    </source>
</evidence>
<dbReference type="GeneTree" id="ENSGT00940000157750"/>
<dbReference type="AlphaFoldDB" id="A0A3B3UUW2"/>
<evidence type="ECO:0000313" key="2">
    <source>
        <dbReference type="Proteomes" id="UP000261500"/>
    </source>
</evidence>
<reference evidence="1" key="2">
    <citation type="submission" date="2025-09" db="UniProtKB">
        <authorList>
            <consortium name="Ensembl"/>
        </authorList>
    </citation>
    <scope>IDENTIFICATION</scope>
</reference>
<accession>A0A3B3UUW2</accession>